<keyword evidence="2" id="KW-0813">Transport</keyword>
<organism evidence="7 8">
    <name type="scientific">Nitratidesulfovibrio oxamicus</name>
    <dbReference type="NCBI Taxonomy" id="32016"/>
    <lineage>
        <taxon>Bacteria</taxon>
        <taxon>Pseudomonadati</taxon>
        <taxon>Thermodesulfobacteriota</taxon>
        <taxon>Desulfovibrionia</taxon>
        <taxon>Desulfovibrionales</taxon>
        <taxon>Desulfovibrionaceae</taxon>
        <taxon>Nitratidesulfovibrio</taxon>
    </lineage>
</organism>
<feature type="domain" description="Leucine-binding protein" evidence="6">
    <location>
        <begin position="39"/>
        <end position="400"/>
    </location>
</feature>
<proteinExistence type="inferred from homology"/>
<dbReference type="Pfam" id="PF13458">
    <property type="entry name" value="Peripla_BP_6"/>
    <property type="match status" value="1"/>
</dbReference>
<dbReference type="EMBL" id="VRYY01000003">
    <property type="protein sequence ID" value="MBG3875476.1"/>
    <property type="molecule type" value="Genomic_DNA"/>
</dbReference>
<evidence type="ECO:0000256" key="5">
    <source>
        <dbReference type="SAM" id="SignalP"/>
    </source>
</evidence>
<dbReference type="PANTHER" id="PTHR30483">
    <property type="entry name" value="LEUCINE-SPECIFIC-BINDING PROTEIN"/>
    <property type="match status" value="1"/>
</dbReference>
<dbReference type="InterPro" id="IPR028082">
    <property type="entry name" value="Peripla_BP_I"/>
</dbReference>
<keyword evidence="4" id="KW-0029">Amino-acid transport</keyword>
<evidence type="ECO:0000256" key="2">
    <source>
        <dbReference type="ARBA" id="ARBA00022448"/>
    </source>
</evidence>
<comment type="similarity">
    <text evidence="1">Belongs to the leucine-binding protein family.</text>
</comment>
<feature type="signal peptide" evidence="5">
    <location>
        <begin position="1"/>
        <end position="36"/>
    </location>
</feature>
<dbReference type="InterPro" id="IPR028081">
    <property type="entry name" value="Leu-bd"/>
</dbReference>
<dbReference type="InterPro" id="IPR000709">
    <property type="entry name" value="Leu_Ile_Val-bd"/>
</dbReference>
<dbReference type="PANTHER" id="PTHR30483:SF38">
    <property type="entry name" value="BLR7848 PROTEIN"/>
    <property type="match status" value="1"/>
</dbReference>
<accession>A0ABS0J0D4</accession>
<keyword evidence="8" id="KW-1185">Reference proteome</keyword>
<evidence type="ECO:0000256" key="3">
    <source>
        <dbReference type="ARBA" id="ARBA00022729"/>
    </source>
</evidence>
<evidence type="ECO:0000256" key="4">
    <source>
        <dbReference type="ARBA" id="ARBA00022970"/>
    </source>
</evidence>
<keyword evidence="3 5" id="KW-0732">Signal</keyword>
<reference evidence="7 8" key="1">
    <citation type="submission" date="2019-08" db="EMBL/GenBank/DDBJ databases">
        <authorList>
            <person name="Luo N."/>
        </authorList>
    </citation>
    <scope>NUCLEOTIDE SEQUENCE [LARGE SCALE GENOMIC DNA]</scope>
    <source>
        <strain evidence="7 8">NCIMB 9442</strain>
    </source>
</reference>
<name>A0ABS0J0D4_9BACT</name>
<protein>
    <submittedName>
        <fullName evidence="7">ABC transporter substrate-binding protein</fullName>
    </submittedName>
</protein>
<evidence type="ECO:0000313" key="8">
    <source>
        <dbReference type="Proteomes" id="UP001194469"/>
    </source>
</evidence>
<feature type="chain" id="PRO_5045833919" evidence="5">
    <location>
        <begin position="37"/>
        <end position="405"/>
    </location>
</feature>
<dbReference type="PRINTS" id="PR00337">
    <property type="entry name" value="LEUILEVALBP"/>
</dbReference>
<gene>
    <name evidence="7" type="ORF">FVW20_00145</name>
</gene>
<sequence>MNFASMVRAACRLGVAALAVPALLLGAGLPAPTAQAADPVKIGAFFALSGPTAPVGTPTKLVAQMFVDKVNKEGGINGRPIELVLGDTEGDPTKAVLTFKRFVSEEKVVAVIGPTRTDEGMAVKRQIESSGIPTVMTVGGDPVIMEGKLGNMDFGTARSVFKSPQRSSTAVRKVLGYLKKHDLTKVALLLSGDNFGQDGERWLRSLAPEYGIEIVGSEQFKPTDVDMKTQLTALAGKGPQAVICWTIGPAGALVSKNHHALGLTMPLLQCHGLPDPAYIKLAGEASEGDLMPATKLMTWEALPDSDPQKKVIAEFVRLYRDEYRYDAQYPINTHSGYAWDALLLLVEAMRKVGTEPARVRDALEATKGLVGVSGVFTLGPQDHNGLGEDSMVMLQVKGGKFVTVE</sequence>
<dbReference type="Gene3D" id="3.40.50.2300">
    <property type="match status" value="2"/>
</dbReference>
<dbReference type="SUPFAM" id="SSF53822">
    <property type="entry name" value="Periplasmic binding protein-like I"/>
    <property type="match status" value="1"/>
</dbReference>
<comment type="caution">
    <text evidence="7">The sequence shown here is derived from an EMBL/GenBank/DDBJ whole genome shotgun (WGS) entry which is preliminary data.</text>
</comment>
<dbReference type="InterPro" id="IPR051010">
    <property type="entry name" value="BCAA_transport"/>
</dbReference>
<dbReference type="RefSeq" id="WP_196607767.1">
    <property type="nucleotide sequence ID" value="NZ_VRYY01000003.1"/>
</dbReference>
<dbReference type="Proteomes" id="UP001194469">
    <property type="component" value="Unassembled WGS sequence"/>
</dbReference>
<evidence type="ECO:0000256" key="1">
    <source>
        <dbReference type="ARBA" id="ARBA00010062"/>
    </source>
</evidence>
<evidence type="ECO:0000259" key="6">
    <source>
        <dbReference type="Pfam" id="PF13458"/>
    </source>
</evidence>
<dbReference type="CDD" id="cd06333">
    <property type="entry name" value="PBP1_ABC_RPA1789-like"/>
    <property type="match status" value="1"/>
</dbReference>
<evidence type="ECO:0000313" key="7">
    <source>
        <dbReference type="EMBL" id="MBG3875476.1"/>
    </source>
</evidence>